<dbReference type="EMBL" id="KL596839">
    <property type="protein sequence ID" value="KER23696.1"/>
    <property type="molecule type" value="Genomic_DNA"/>
</dbReference>
<proteinExistence type="predicted"/>
<dbReference type="OrthoDB" id="6270786at2759"/>
<feature type="region of interest" description="Disordered" evidence="1">
    <location>
        <begin position="1"/>
        <end position="101"/>
    </location>
</feature>
<dbReference type="GeneID" id="20322641"/>
<dbReference type="Proteomes" id="UP000054324">
    <property type="component" value="Unassembled WGS sequence"/>
</dbReference>
<evidence type="ECO:0000313" key="3">
    <source>
        <dbReference type="Proteomes" id="UP000054324"/>
    </source>
</evidence>
<feature type="compositionally biased region" description="Basic and acidic residues" evidence="1">
    <location>
        <begin position="14"/>
        <end position="29"/>
    </location>
</feature>
<evidence type="ECO:0000256" key="1">
    <source>
        <dbReference type="SAM" id="MobiDB-lite"/>
    </source>
</evidence>
<evidence type="ECO:0000313" key="2">
    <source>
        <dbReference type="EMBL" id="KER23696.1"/>
    </source>
</evidence>
<dbReference type="AlphaFoldDB" id="A0A074Z925"/>
<dbReference type="RefSeq" id="XP_009172538.1">
    <property type="nucleotide sequence ID" value="XM_009174274.1"/>
</dbReference>
<reference evidence="2 3" key="1">
    <citation type="submission" date="2013-11" db="EMBL/GenBank/DDBJ databases">
        <title>Opisthorchis viverrini - life in the bile duct.</title>
        <authorList>
            <person name="Young N.D."/>
            <person name="Nagarajan N."/>
            <person name="Lin S.J."/>
            <person name="Korhonen P.K."/>
            <person name="Jex A.R."/>
            <person name="Hall R.S."/>
            <person name="Safavi-Hemami H."/>
            <person name="Kaewkong W."/>
            <person name="Bertrand D."/>
            <person name="Gao S."/>
            <person name="Seet Q."/>
            <person name="Wongkham S."/>
            <person name="Teh B.T."/>
            <person name="Wongkham C."/>
            <person name="Intapan P.M."/>
            <person name="Maleewong W."/>
            <person name="Yang X."/>
            <person name="Hu M."/>
            <person name="Wang Z."/>
            <person name="Hofmann A."/>
            <person name="Sternberg P.W."/>
            <person name="Tan P."/>
            <person name="Wang J."/>
            <person name="Gasser R.B."/>
        </authorList>
    </citation>
    <scope>NUCLEOTIDE SEQUENCE [LARGE SCALE GENOMIC DNA]</scope>
</reference>
<feature type="compositionally biased region" description="Basic residues" evidence="1">
    <location>
        <begin position="30"/>
        <end position="44"/>
    </location>
</feature>
<keyword evidence="3" id="KW-1185">Reference proteome</keyword>
<accession>A0A074Z925</accession>
<protein>
    <submittedName>
        <fullName evidence="2">Uncharacterized protein</fullName>
    </submittedName>
</protein>
<organism evidence="2 3">
    <name type="scientific">Opisthorchis viverrini</name>
    <name type="common">Southeast Asian liver fluke</name>
    <dbReference type="NCBI Taxonomy" id="6198"/>
    <lineage>
        <taxon>Eukaryota</taxon>
        <taxon>Metazoa</taxon>
        <taxon>Spiralia</taxon>
        <taxon>Lophotrochozoa</taxon>
        <taxon>Platyhelminthes</taxon>
        <taxon>Trematoda</taxon>
        <taxon>Digenea</taxon>
        <taxon>Opisthorchiida</taxon>
        <taxon>Opisthorchiata</taxon>
        <taxon>Opisthorchiidae</taxon>
        <taxon>Opisthorchis</taxon>
    </lineage>
</organism>
<gene>
    <name evidence="2" type="ORF">T265_08462</name>
</gene>
<dbReference type="KEGG" id="ovi:T265_08462"/>
<dbReference type="CTD" id="20322641"/>
<sequence>MTSSHDVIRSQPDGLRKLKYEDGPRETAKIHKKIKERSKKLHKQPNKDPGCSTEDYNVVQRNTSGARSDTESSSSDDPSNEDDESSPVSSGDTASDSGAKDIPAKESGLRCCLLCACSECCMRRNCPERWDKLYYYLQTQSQHCPNGCPTIVPRPEEEDWKHPGGYGSKYACCSFCGHPGCIICLKYTDCLLCPILPVWECCKGIDDGYRRYRIQLRLYRYRDSHKKRYLVLV</sequence>
<name>A0A074Z925_OPIVI</name>